<keyword evidence="2" id="KW-0689">Ribosomal protein</keyword>
<dbReference type="GO" id="GO:0003723">
    <property type="term" value="F:RNA binding"/>
    <property type="evidence" value="ECO:0007669"/>
    <property type="project" value="InterPro"/>
</dbReference>
<dbReference type="SMART" id="SM00739">
    <property type="entry name" value="KOW"/>
    <property type="match status" value="1"/>
</dbReference>
<dbReference type="SUPFAM" id="SSF50104">
    <property type="entry name" value="Translation proteins SH3-like domain"/>
    <property type="match status" value="1"/>
</dbReference>
<dbReference type="InterPro" id="IPR057264">
    <property type="entry name" value="Ribosomal_uL24_C"/>
</dbReference>
<comment type="caution">
    <text evidence="5">The sequence shown here is derived from an EMBL/GenBank/DDBJ whole genome shotgun (WGS) entry which is preliminary data.</text>
</comment>
<keyword evidence="7" id="KW-1185">Reference proteome</keyword>
<dbReference type="GO" id="GO:0003735">
    <property type="term" value="F:structural constituent of ribosome"/>
    <property type="evidence" value="ECO:0007669"/>
    <property type="project" value="InterPro"/>
</dbReference>
<evidence type="ECO:0000313" key="6">
    <source>
        <dbReference type="EMBL" id="KAK3245890.1"/>
    </source>
</evidence>
<dbReference type="Pfam" id="PF00467">
    <property type="entry name" value="KOW"/>
    <property type="match status" value="1"/>
</dbReference>
<dbReference type="EMBL" id="LGRX02030295">
    <property type="protein sequence ID" value="KAK3245890.1"/>
    <property type="molecule type" value="Genomic_DNA"/>
</dbReference>
<dbReference type="HAMAP" id="MF_01326_B">
    <property type="entry name" value="Ribosomal_uL24_B"/>
    <property type="match status" value="1"/>
</dbReference>
<gene>
    <name evidence="6" type="ORF">CYMTET_44563</name>
    <name evidence="5" type="ORF">CYMTET_44564</name>
</gene>
<dbReference type="InterPro" id="IPR014722">
    <property type="entry name" value="Rib_uL2_dom2"/>
</dbReference>
<organism evidence="5 7">
    <name type="scientific">Cymbomonas tetramitiformis</name>
    <dbReference type="NCBI Taxonomy" id="36881"/>
    <lineage>
        <taxon>Eukaryota</taxon>
        <taxon>Viridiplantae</taxon>
        <taxon>Chlorophyta</taxon>
        <taxon>Pyramimonadophyceae</taxon>
        <taxon>Pyramimonadales</taxon>
        <taxon>Pyramimonadaceae</taxon>
        <taxon>Cymbomonas</taxon>
    </lineage>
</organism>
<dbReference type="Pfam" id="PF17136">
    <property type="entry name" value="ribosomal_L24"/>
    <property type="match status" value="1"/>
</dbReference>
<evidence type="ECO:0000256" key="3">
    <source>
        <dbReference type="ARBA" id="ARBA00023274"/>
    </source>
</evidence>
<dbReference type="NCBIfam" id="TIGR01079">
    <property type="entry name" value="rplX_bact"/>
    <property type="match status" value="1"/>
</dbReference>
<protein>
    <recommendedName>
        <fullName evidence="4">KOW domain-containing protein</fullName>
    </recommendedName>
</protein>
<evidence type="ECO:0000256" key="2">
    <source>
        <dbReference type="ARBA" id="ARBA00022980"/>
    </source>
</evidence>
<dbReference type="Gene3D" id="2.30.30.30">
    <property type="match status" value="1"/>
</dbReference>
<dbReference type="GO" id="GO:1990904">
    <property type="term" value="C:ribonucleoprotein complex"/>
    <property type="evidence" value="ECO:0007669"/>
    <property type="project" value="UniProtKB-KW"/>
</dbReference>
<dbReference type="Proteomes" id="UP001190700">
    <property type="component" value="Unassembled WGS sequence"/>
</dbReference>
<dbReference type="InterPro" id="IPR008991">
    <property type="entry name" value="Translation_prot_SH3-like_sf"/>
</dbReference>
<name>A0AAE0C1M2_9CHLO</name>
<dbReference type="EMBL" id="LGRX02030296">
    <property type="protein sequence ID" value="KAK3245885.1"/>
    <property type="molecule type" value="Genomic_DNA"/>
</dbReference>
<dbReference type="CDD" id="cd06089">
    <property type="entry name" value="KOW_RPL26"/>
    <property type="match status" value="1"/>
</dbReference>
<reference evidence="5" key="2">
    <citation type="submission" date="2023-06" db="EMBL/GenBank/DDBJ databases">
        <title>Long-read-based genome assembly of the green algal bacterivore Cymbomonas tetramitiformis.</title>
        <authorList>
            <person name="Gyaltshen Y."/>
            <person name="Rozenberg A."/>
            <person name="Paasch A."/>
            <person name="Burns J.A."/>
            <person name="Warring S."/>
            <person name="Larson R."/>
            <person name="Maurer-Alcala X."/>
            <person name="Dacks J."/>
            <person name="Kim E."/>
        </authorList>
    </citation>
    <scope>NUCLEOTIDE SEQUENCE</scope>
    <source>
        <strain evidence="5">PLY_AMNH</strain>
    </source>
</reference>
<evidence type="ECO:0000313" key="5">
    <source>
        <dbReference type="EMBL" id="KAK3245885.1"/>
    </source>
</evidence>
<proteinExistence type="inferred from homology"/>
<sequence>MGKRTAFKLARSLFPKWKILRGDKVMINAGKDKGKTGTVTEVYRKKNRVIVEGLNLVKKHIKRTEQNPGGIITMEAGIHVSSVQCLDPITGAPCKIGFRYLEDGTKVRISRGGNSSGTVIPKPELAKQRRVPLPTSDDGYVQTTPVNVVHEVTRETPADEEGSKANGDTALLELAMQNLNMETALRREYDAHQKKQNREYPIAKARRKREEFISNHAKFS</sequence>
<dbReference type="InterPro" id="IPR041988">
    <property type="entry name" value="Ribosomal_uL24_KOW"/>
</dbReference>
<feature type="domain" description="KOW" evidence="4">
    <location>
        <begin position="18"/>
        <end position="45"/>
    </location>
</feature>
<reference evidence="5 7" key="1">
    <citation type="journal article" date="2015" name="Genome Biol. Evol.">
        <title>Comparative Genomics of a Bacterivorous Green Alga Reveals Evolutionary Causalities and Consequences of Phago-Mixotrophic Mode of Nutrition.</title>
        <authorList>
            <person name="Burns J.A."/>
            <person name="Paasch A."/>
            <person name="Narechania A."/>
            <person name="Kim E."/>
        </authorList>
    </citation>
    <scope>NUCLEOTIDE SEQUENCE [LARGE SCALE GENOMIC DNA]</scope>
    <source>
        <strain evidence="5">PLY_AMNH</strain>
    </source>
</reference>
<dbReference type="PANTHER" id="PTHR12903">
    <property type="entry name" value="MITOCHONDRIAL RIBOSOMAL PROTEIN L24"/>
    <property type="match status" value="1"/>
</dbReference>
<dbReference type="AlphaFoldDB" id="A0AAE0C1M2"/>
<dbReference type="InterPro" id="IPR003256">
    <property type="entry name" value="Ribosomal_uL24"/>
</dbReference>
<accession>A0AAE0C1M2</accession>
<evidence type="ECO:0000313" key="7">
    <source>
        <dbReference type="Proteomes" id="UP001190700"/>
    </source>
</evidence>
<dbReference type="GO" id="GO:0006412">
    <property type="term" value="P:translation"/>
    <property type="evidence" value="ECO:0007669"/>
    <property type="project" value="InterPro"/>
</dbReference>
<evidence type="ECO:0000259" key="4">
    <source>
        <dbReference type="SMART" id="SM00739"/>
    </source>
</evidence>
<evidence type="ECO:0000256" key="1">
    <source>
        <dbReference type="ARBA" id="ARBA00010618"/>
    </source>
</evidence>
<dbReference type="InterPro" id="IPR005824">
    <property type="entry name" value="KOW"/>
</dbReference>
<dbReference type="GO" id="GO:0005840">
    <property type="term" value="C:ribosome"/>
    <property type="evidence" value="ECO:0007669"/>
    <property type="project" value="UniProtKB-KW"/>
</dbReference>
<keyword evidence="3" id="KW-0687">Ribonucleoprotein</keyword>
<comment type="similarity">
    <text evidence="1">Belongs to the universal ribosomal protein uL24 family.</text>
</comment>